<reference evidence="10" key="2">
    <citation type="submission" date="2020-09" db="EMBL/GenBank/DDBJ databases">
        <authorList>
            <person name="Sun Q."/>
            <person name="Kim S."/>
        </authorList>
    </citation>
    <scope>NUCLEOTIDE SEQUENCE</scope>
    <source>
        <strain evidence="10">KCTC 12711</strain>
    </source>
</reference>
<evidence type="ECO:0000256" key="1">
    <source>
        <dbReference type="ARBA" id="ARBA00005915"/>
    </source>
</evidence>
<evidence type="ECO:0000259" key="7">
    <source>
        <dbReference type="Pfam" id="PF01368"/>
    </source>
</evidence>
<comment type="caution">
    <text evidence="10">The sequence shown here is derived from an EMBL/GenBank/DDBJ whole genome shotgun (WGS) entry which is preliminary data.</text>
</comment>
<feature type="coiled-coil region" evidence="6">
    <location>
        <begin position="287"/>
        <end position="314"/>
    </location>
</feature>
<dbReference type="InterPro" id="IPR004610">
    <property type="entry name" value="RecJ"/>
</dbReference>
<sequence length="550" mass="59311">MLHNRGISAPHELEYSLKRLLPPHSLTNIEAAGTLLADAVMAGANIVIVGDFDADGATSCALAVRCLNAFGLSSVSYLVPNRFEFGYGLSPEIVGVAAMRQPDILVTVDNGISSVGGVHAAQALGMSVLVTDHHLPGEEIPTADVIVNPNLPGDRFASKNLAGVGVIFYVMLAVRAELRQQRWFEQQGIAEPNMSHFLDLVALGTVADVVPLDANNRILVQQGMQRIRQGAACPGIQALLTVGKRNAARLSSSDLGFAVGPRLNAAGRLDDMSLGIECLLTDDVDAAMAMALQLDELNQQRRDVERSMQQDALAIVEQIQIDDDGDLPAILTLSDPTWHQGVVGLVASRIKERVHRPVVALAPGDNEGEWKGSARSVDGIHIRDLLARVDALHPGLITKFGGHAMAAGLSVTDANLSAFTKALSTVATELTQGHDWRQIIWTDGALDAVEFSEEIAEQLRTMTPWGQGFPEPLFEGEFEVLDARIVGESHAKLVLRPSVGEQPLDAICFGYLDTHAELPTGTIYAAFQLDVNEFRDRRTLQLMVKHIHLC</sequence>
<dbReference type="Pfam" id="PF02272">
    <property type="entry name" value="DHHA1"/>
    <property type="match status" value="1"/>
</dbReference>
<keyword evidence="11" id="KW-1185">Reference proteome</keyword>
<keyword evidence="4" id="KW-0378">Hydrolase</keyword>
<dbReference type="InterPro" id="IPR041122">
    <property type="entry name" value="RecJ_OB"/>
</dbReference>
<dbReference type="GO" id="GO:0008409">
    <property type="term" value="F:5'-3' exonuclease activity"/>
    <property type="evidence" value="ECO:0007669"/>
    <property type="project" value="InterPro"/>
</dbReference>
<feature type="domain" description="DHHA1" evidence="8">
    <location>
        <begin position="333"/>
        <end position="426"/>
    </location>
</feature>
<dbReference type="PANTHER" id="PTHR30255">
    <property type="entry name" value="SINGLE-STRANDED-DNA-SPECIFIC EXONUCLEASE RECJ"/>
    <property type="match status" value="1"/>
</dbReference>
<evidence type="ECO:0000259" key="8">
    <source>
        <dbReference type="Pfam" id="PF02272"/>
    </source>
</evidence>
<dbReference type="Proteomes" id="UP000614811">
    <property type="component" value="Unassembled WGS sequence"/>
</dbReference>
<dbReference type="Gene3D" id="3.90.1640.30">
    <property type="match status" value="1"/>
</dbReference>
<keyword evidence="5 10" id="KW-0269">Exonuclease</keyword>
<dbReference type="Pfam" id="PF17768">
    <property type="entry name" value="RecJ_OB"/>
    <property type="match status" value="1"/>
</dbReference>
<protein>
    <recommendedName>
        <fullName evidence="2">Single-stranded-DNA-specific exonuclease RecJ</fullName>
    </recommendedName>
</protein>
<keyword evidence="3" id="KW-0540">Nuclease</keyword>
<dbReference type="NCBIfam" id="TIGR00644">
    <property type="entry name" value="recJ"/>
    <property type="match status" value="1"/>
</dbReference>
<dbReference type="InterPro" id="IPR051673">
    <property type="entry name" value="SSDNA_exonuclease_RecJ"/>
</dbReference>
<comment type="similarity">
    <text evidence="1">Belongs to the RecJ family.</text>
</comment>
<feature type="domain" description="DDH" evidence="7">
    <location>
        <begin position="45"/>
        <end position="205"/>
    </location>
</feature>
<dbReference type="Pfam" id="PF01368">
    <property type="entry name" value="DHH"/>
    <property type="match status" value="1"/>
</dbReference>
<evidence type="ECO:0000313" key="11">
    <source>
        <dbReference type="Proteomes" id="UP000614811"/>
    </source>
</evidence>
<dbReference type="GO" id="GO:0006310">
    <property type="term" value="P:DNA recombination"/>
    <property type="evidence" value="ECO:0007669"/>
    <property type="project" value="InterPro"/>
</dbReference>
<evidence type="ECO:0000256" key="4">
    <source>
        <dbReference type="ARBA" id="ARBA00022801"/>
    </source>
</evidence>
<evidence type="ECO:0000259" key="9">
    <source>
        <dbReference type="Pfam" id="PF17768"/>
    </source>
</evidence>
<feature type="domain" description="RecJ OB" evidence="9">
    <location>
        <begin position="442"/>
        <end position="546"/>
    </location>
</feature>
<dbReference type="EMBL" id="BMXA01000001">
    <property type="protein sequence ID" value="GGZ99017.1"/>
    <property type="molecule type" value="Genomic_DNA"/>
</dbReference>
<dbReference type="InterPro" id="IPR003156">
    <property type="entry name" value="DHHA1_dom"/>
</dbReference>
<reference evidence="10" key="1">
    <citation type="journal article" date="2014" name="Int. J. Syst. Evol. Microbiol.">
        <title>Complete genome sequence of Corynebacterium casei LMG S-19264T (=DSM 44701T), isolated from a smear-ripened cheese.</title>
        <authorList>
            <consortium name="US DOE Joint Genome Institute (JGI-PGF)"/>
            <person name="Walter F."/>
            <person name="Albersmeier A."/>
            <person name="Kalinowski J."/>
            <person name="Ruckert C."/>
        </authorList>
    </citation>
    <scope>NUCLEOTIDE SEQUENCE</scope>
    <source>
        <strain evidence="10">KCTC 12711</strain>
    </source>
</reference>
<gene>
    <name evidence="10" type="primary">recJ</name>
    <name evidence="10" type="ORF">GCM10008090_04460</name>
</gene>
<accession>A0A918RKW1</accession>
<dbReference type="Gene3D" id="3.10.310.30">
    <property type="match status" value="1"/>
</dbReference>
<evidence type="ECO:0000256" key="6">
    <source>
        <dbReference type="SAM" id="Coils"/>
    </source>
</evidence>
<keyword evidence="6" id="KW-0175">Coiled coil</keyword>
<proteinExistence type="inferred from homology"/>
<dbReference type="InterPro" id="IPR038763">
    <property type="entry name" value="DHH_sf"/>
</dbReference>
<dbReference type="SUPFAM" id="SSF64182">
    <property type="entry name" value="DHH phosphoesterases"/>
    <property type="match status" value="1"/>
</dbReference>
<dbReference type="GO" id="GO:0003676">
    <property type="term" value="F:nucleic acid binding"/>
    <property type="evidence" value="ECO:0007669"/>
    <property type="project" value="InterPro"/>
</dbReference>
<dbReference type="PANTHER" id="PTHR30255:SF2">
    <property type="entry name" value="SINGLE-STRANDED-DNA-SPECIFIC EXONUCLEASE RECJ"/>
    <property type="match status" value="1"/>
</dbReference>
<evidence type="ECO:0000256" key="5">
    <source>
        <dbReference type="ARBA" id="ARBA00022839"/>
    </source>
</evidence>
<dbReference type="FunFam" id="3.90.1640.30:FF:000001">
    <property type="entry name" value="Single-stranded-DNA-specific exonuclease RecJ"/>
    <property type="match status" value="1"/>
</dbReference>
<dbReference type="AlphaFoldDB" id="A0A918RKW1"/>
<evidence type="ECO:0000256" key="3">
    <source>
        <dbReference type="ARBA" id="ARBA00022722"/>
    </source>
</evidence>
<dbReference type="GO" id="GO:0006281">
    <property type="term" value="P:DNA repair"/>
    <property type="evidence" value="ECO:0007669"/>
    <property type="project" value="InterPro"/>
</dbReference>
<evidence type="ECO:0000313" key="10">
    <source>
        <dbReference type="EMBL" id="GGZ99017.1"/>
    </source>
</evidence>
<name>A0A918RKW1_9GAMM</name>
<evidence type="ECO:0000256" key="2">
    <source>
        <dbReference type="ARBA" id="ARBA00019841"/>
    </source>
</evidence>
<dbReference type="InterPro" id="IPR001667">
    <property type="entry name" value="DDH_dom"/>
</dbReference>
<organism evidence="10 11">
    <name type="scientific">Arenicella chitinivorans</name>
    <dbReference type="NCBI Taxonomy" id="1329800"/>
    <lineage>
        <taxon>Bacteria</taxon>
        <taxon>Pseudomonadati</taxon>
        <taxon>Pseudomonadota</taxon>
        <taxon>Gammaproteobacteria</taxon>
        <taxon>Arenicellales</taxon>
        <taxon>Arenicellaceae</taxon>
        <taxon>Arenicella</taxon>
    </lineage>
</organism>